<dbReference type="EMBL" id="JBEUWX010000002">
    <property type="protein sequence ID" value="MFA9950519.1"/>
    <property type="molecule type" value="Genomic_DNA"/>
</dbReference>
<dbReference type="HAMAP" id="MF_01477">
    <property type="entry name" value="Iojap_RsfS"/>
    <property type="match status" value="1"/>
</dbReference>
<keyword evidence="4" id="KW-1185">Reference proteome</keyword>
<keyword evidence="2" id="KW-0810">Translation regulation</keyword>
<comment type="similarity">
    <text evidence="1 2">Belongs to the Iojap/RsfS family.</text>
</comment>
<evidence type="ECO:0000256" key="2">
    <source>
        <dbReference type="HAMAP-Rule" id="MF_01477"/>
    </source>
</evidence>
<keyword evidence="2" id="KW-0963">Cytoplasm</keyword>
<protein>
    <recommendedName>
        <fullName evidence="2">Ribosomal silencing factor RsfS</fullName>
    </recommendedName>
</protein>
<dbReference type="InterPro" id="IPR043519">
    <property type="entry name" value="NT_sf"/>
</dbReference>
<dbReference type="Gene3D" id="3.30.460.10">
    <property type="entry name" value="Beta Polymerase, domain 2"/>
    <property type="match status" value="1"/>
</dbReference>
<comment type="subunit">
    <text evidence="2">Interacts with ribosomal protein uL14 (rplN).</text>
</comment>
<comment type="subcellular location">
    <subcellularLocation>
        <location evidence="2">Cytoplasm</location>
    </subcellularLocation>
</comment>
<comment type="caution">
    <text evidence="3">The sequence shown here is derived from an EMBL/GenBank/DDBJ whole genome shotgun (WGS) entry which is preliminary data.</text>
</comment>
<proteinExistence type="inferred from homology"/>
<evidence type="ECO:0000256" key="1">
    <source>
        <dbReference type="ARBA" id="ARBA00010574"/>
    </source>
</evidence>
<dbReference type="SUPFAM" id="SSF81301">
    <property type="entry name" value="Nucleotidyltransferase"/>
    <property type="match status" value="1"/>
</dbReference>
<reference evidence="4" key="1">
    <citation type="submission" date="2024-06" db="EMBL/GenBank/DDBJ databases">
        <title>Radixoralia hellwigii gen. nov., sp nov., isolated from a root canal in the human oral cavity.</title>
        <authorList>
            <person name="Bartsch S."/>
            <person name="Wittmer A."/>
            <person name="Schulz A.-K."/>
            <person name="Neumann-Schaal M."/>
            <person name="Wolf J."/>
            <person name="Gronow S."/>
            <person name="Tennert C."/>
            <person name="Haecker G."/>
            <person name="Cieplik F."/>
            <person name="Al-Ahmad A."/>
        </authorList>
    </citation>
    <scope>NUCLEOTIDE SEQUENCE [LARGE SCALE GENOMIC DNA]</scope>
    <source>
        <strain evidence="4">Wk13</strain>
    </source>
</reference>
<evidence type="ECO:0000313" key="3">
    <source>
        <dbReference type="EMBL" id="MFA9950519.1"/>
    </source>
</evidence>
<dbReference type="PANTHER" id="PTHR21043">
    <property type="entry name" value="IOJAP SUPERFAMILY ORTHOLOG"/>
    <property type="match status" value="1"/>
</dbReference>
<evidence type="ECO:0000313" key="4">
    <source>
        <dbReference type="Proteomes" id="UP001574673"/>
    </source>
</evidence>
<dbReference type="NCBIfam" id="TIGR00090">
    <property type="entry name" value="rsfS_iojap_ybeB"/>
    <property type="match status" value="1"/>
</dbReference>
<dbReference type="PANTHER" id="PTHR21043:SF0">
    <property type="entry name" value="MITOCHONDRIAL ASSEMBLY OF RIBOSOMAL LARGE SUBUNIT PROTEIN 1"/>
    <property type="match status" value="1"/>
</dbReference>
<comment type="function">
    <text evidence="2">Functions as a ribosomal silencing factor. Interacts with ribosomal protein uL14 (rplN), blocking formation of intersubunit bridge B8. Prevents association of the 30S and 50S ribosomal subunits and the formation of functional ribosomes, thus repressing translation.</text>
</comment>
<dbReference type="Pfam" id="PF02410">
    <property type="entry name" value="RsfS"/>
    <property type="match status" value="1"/>
</dbReference>
<organism evidence="3 4">
    <name type="scientific">Dentiradicibacter hellwigii</name>
    <dbReference type="NCBI Taxonomy" id="3149053"/>
    <lineage>
        <taxon>Bacteria</taxon>
        <taxon>Pseudomonadati</taxon>
        <taxon>Pseudomonadota</taxon>
        <taxon>Betaproteobacteria</taxon>
        <taxon>Rhodocyclales</taxon>
        <taxon>Rhodocyclaceae</taxon>
        <taxon>Dentiradicibacter</taxon>
    </lineage>
</organism>
<name>A0ABV4UI61_9RHOO</name>
<dbReference type="Proteomes" id="UP001574673">
    <property type="component" value="Unassembled WGS sequence"/>
</dbReference>
<sequence length="130" mass="14240">MSTRRPTRSQIEKIVIAALEDIKGKEIEVISTKKLTSLFESIVIASGDSNRQVRSLARSVTDKAREAGIDILSTEGEDAGEWVLVDLGDVVVHIMQPAIRSYYNLEELWGGKGPLRVREATQSQATDASA</sequence>
<dbReference type="InterPro" id="IPR004394">
    <property type="entry name" value="Iojap/RsfS/C7orf30"/>
</dbReference>
<gene>
    <name evidence="2 3" type="primary">rsfS</name>
    <name evidence="3" type="ORF">ABCS64_09360</name>
</gene>
<keyword evidence="2" id="KW-0678">Repressor</keyword>
<accession>A0ABV4UI61</accession>
<dbReference type="RefSeq" id="WP_418891570.1">
    <property type="nucleotide sequence ID" value="NZ_JBEUWX010000002.1"/>
</dbReference>